<dbReference type="AlphaFoldDB" id="A0A1J5PKF0"/>
<sequence length="56" mass="5604">MAQAAARVAWNSGATCGATRSTLKNCTTQHKLATPVSSGRISAEEAGAGTEAMPAL</sequence>
<protein>
    <submittedName>
        <fullName evidence="2">Uncharacterized protein</fullName>
    </submittedName>
</protein>
<evidence type="ECO:0000313" key="2">
    <source>
        <dbReference type="EMBL" id="OIQ71280.1"/>
    </source>
</evidence>
<comment type="caution">
    <text evidence="2">The sequence shown here is derived from an EMBL/GenBank/DDBJ whole genome shotgun (WGS) entry which is preliminary data.</text>
</comment>
<gene>
    <name evidence="2" type="ORF">GALL_471020</name>
</gene>
<reference evidence="2" key="1">
    <citation type="submission" date="2016-10" db="EMBL/GenBank/DDBJ databases">
        <title>Sequence of Gallionella enrichment culture.</title>
        <authorList>
            <person name="Poehlein A."/>
            <person name="Muehling M."/>
            <person name="Daniel R."/>
        </authorList>
    </citation>
    <scope>NUCLEOTIDE SEQUENCE</scope>
</reference>
<dbReference type="EMBL" id="MLJW01003799">
    <property type="protein sequence ID" value="OIQ71280.1"/>
    <property type="molecule type" value="Genomic_DNA"/>
</dbReference>
<proteinExistence type="predicted"/>
<evidence type="ECO:0000256" key="1">
    <source>
        <dbReference type="SAM" id="MobiDB-lite"/>
    </source>
</evidence>
<name>A0A1J5PKF0_9ZZZZ</name>
<feature type="region of interest" description="Disordered" evidence="1">
    <location>
        <begin position="34"/>
        <end position="56"/>
    </location>
</feature>
<accession>A0A1J5PKF0</accession>
<organism evidence="2">
    <name type="scientific">mine drainage metagenome</name>
    <dbReference type="NCBI Taxonomy" id="410659"/>
    <lineage>
        <taxon>unclassified sequences</taxon>
        <taxon>metagenomes</taxon>
        <taxon>ecological metagenomes</taxon>
    </lineage>
</organism>